<dbReference type="Proteomes" id="UP001295740">
    <property type="component" value="Unassembled WGS sequence"/>
</dbReference>
<gene>
    <name evidence="2" type="ORF">KHLLAP_LOCUS2384</name>
</gene>
<protein>
    <submittedName>
        <fullName evidence="2">Uu.00g047690.m01.CDS01</fullName>
    </submittedName>
</protein>
<sequence length="444" mass="48995">MPRHGANKKGPMSIQLINHKVYQPGDTILGMVTIKQGAKEKPVTNLALKLCCRAKVKIDKHDSNSRRIYRSRAFFLQTSEAVAVDSRNLDSEGNTCASFSVDIPAVPAKCPGSDVFDRSGDFRSNKGSPQEELPGIFYLGSSRSFWAGVKQEAYIEYWLEAHSSLVSHPATYPLFVRPRSAEKPTQDFNFLTKRYHVSLVSQRLQSEHAGTELTFRQKSRRFFTPGKVPKYTFRVMLSVPRTYQLEHPEPLPLKLWLNPILNEKSITIYNGNLAALPPVTLRTVHASLKSTCEVRAPGTLTDHEASADSKHAQRRGISTTPNRAGPGQALSIRVSHGGMSKQGSRRAATTAGEEKIYPSFATYNIALSYRLSLKLHLICGGEERELEYAGPIELLAASEEQARAREEALGEEGMRRNYDGLDVALGTAGDVIEGLGDILEAALG</sequence>
<dbReference type="InterPro" id="IPR014752">
    <property type="entry name" value="Arrestin-like_C"/>
</dbReference>
<dbReference type="AlphaFoldDB" id="A0AAI8YEI9"/>
<evidence type="ECO:0000313" key="3">
    <source>
        <dbReference type="Proteomes" id="UP001295740"/>
    </source>
</evidence>
<evidence type="ECO:0000313" key="2">
    <source>
        <dbReference type="EMBL" id="CAJ2501916.1"/>
    </source>
</evidence>
<keyword evidence="3" id="KW-1185">Reference proteome</keyword>
<dbReference type="EMBL" id="CAUWAG010000003">
    <property type="protein sequence ID" value="CAJ2501916.1"/>
    <property type="molecule type" value="Genomic_DNA"/>
</dbReference>
<accession>A0AAI8YEI9</accession>
<evidence type="ECO:0000256" key="1">
    <source>
        <dbReference type="SAM" id="MobiDB-lite"/>
    </source>
</evidence>
<feature type="region of interest" description="Disordered" evidence="1">
    <location>
        <begin position="299"/>
        <end position="328"/>
    </location>
</feature>
<reference evidence="2" key="1">
    <citation type="submission" date="2023-10" db="EMBL/GenBank/DDBJ databases">
        <authorList>
            <person name="Hackl T."/>
        </authorList>
    </citation>
    <scope>NUCLEOTIDE SEQUENCE</scope>
</reference>
<proteinExistence type="predicted"/>
<organism evidence="2 3">
    <name type="scientific">Anthostomella pinea</name>
    <dbReference type="NCBI Taxonomy" id="933095"/>
    <lineage>
        <taxon>Eukaryota</taxon>
        <taxon>Fungi</taxon>
        <taxon>Dikarya</taxon>
        <taxon>Ascomycota</taxon>
        <taxon>Pezizomycotina</taxon>
        <taxon>Sordariomycetes</taxon>
        <taxon>Xylariomycetidae</taxon>
        <taxon>Xylariales</taxon>
        <taxon>Xylariaceae</taxon>
        <taxon>Anthostomella</taxon>
    </lineage>
</organism>
<name>A0AAI8YEI9_9PEZI</name>
<dbReference type="Gene3D" id="2.60.40.640">
    <property type="match status" value="1"/>
</dbReference>
<comment type="caution">
    <text evidence="2">The sequence shown here is derived from an EMBL/GenBank/DDBJ whole genome shotgun (WGS) entry which is preliminary data.</text>
</comment>
<feature type="compositionally biased region" description="Basic and acidic residues" evidence="1">
    <location>
        <begin position="301"/>
        <end position="311"/>
    </location>
</feature>